<sequence>MDEKELYNGFKPFHQPFFGSVFFAQWRHLNKVVENKSGQGRIQA</sequence>
<dbReference type="AlphaFoldDB" id="X1RAL6"/>
<proteinExistence type="predicted"/>
<reference evidence="1" key="1">
    <citation type="journal article" date="2014" name="Front. Microbiol.">
        <title>High frequency of phylogenetically diverse reductive dehalogenase-homologous genes in deep subseafloor sedimentary metagenomes.</title>
        <authorList>
            <person name="Kawai M."/>
            <person name="Futagami T."/>
            <person name="Toyoda A."/>
            <person name="Takaki Y."/>
            <person name="Nishi S."/>
            <person name="Hori S."/>
            <person name="Arai W."/>
            <person name="Tsubouchi T."/>
            <person name="Morono Y."/>
            <person name="Uchiyama I."/>
            <person name="Ito T."/>
            <person name="Fujiyama A."/>
            <person name="Inagaki F."/>
            <person name="Takami H."/>
        </authorList>
    </citation>
    <scope>NUCLEOTIDE SEQUENCE</scope>
    <source>
        <strain evidence="1">Expedition CK06-06</strain>
    </source>
</reference>
<gene>
    <name evidence="1" type="ORF">S12H4_09925</name>
</gene>
<accession>X1RAL6</accession>
<protein>
    <submittedName>
        <fullName evidence="1">Uncharacterized protein</fullName>
    </submittedName>
</protein>
<comment type="caution">
    <text evidence="1">The sequence shown here is derived from an EMBL/GenBank/DDBJ whole genome shotgun (WGS) entry which is preliminary data.</text>
</comment>
<name>X1RAL6_9ZZZZ</name>
<dbReference type="EMBL" id="BARW01004130">
    <property type="protein sequence ID" value="GAI60195.1"/>
    <property type="molecule type" value="Genomic_DNA"/>
</dbReference>
<organism evidence="1">
    <name type="scientific">marine sediment metagenome</name>
    <dbReference type="NCBI Taxonomy" id="412755"/>
    <lineage>
        <taxon>unclassified sequences</taxon>
        <taxon>metagenomes</taxon>
        <taxon>ecological metagenomes</taxon>
    </lineage>
</organism>
<feature type="non-terminal residue" evidence="1">
    <location>
        <position position="44"/>
    </location>
</feature>
<evidence type="ECO:0000313" key="1">
    <source>
        <dbReference type="EMBL" id="GAI60195.1"/>
    </source>
</evidence>